<dbReference type="Gene3D" id="3.40.50.2000">
    <property type="entry name" value="Glycogen Phosphorylase B"/>
    <property type="match status" value="2"/>
</dbReference>
<feature type="domain" description="Glycosyl transferase family 1" evidence="1">
    <location>
        <begin position="178"/>
        <end position="333"/>
    </location>
</feature>
<dbReference type="PANTHER" id="PTHR45947">
    <property type="entry name" value="SULFOQUINOVOSYL TRANSFERASE SQD2"/>
    <property type="match status" value="1"/>
</dbReference>
<dbReference type="Pfam" id="PF00534">
    <property type="entry name" value="Glycos_transf_1"/>
    <property type="match status" value="1"/>
</dbReference>
<organism evidence="3 4">
    <name type="scientific">Desulfoprunum benzoelyticum</name>
    <dbReference type="NCBI Taxonomy" id="1506996"/>
    <lineage>
        <taxon>Bacteria</taxon>
        <taxon>Pseudomonadati</taxon>
        <taxon>Thermodesulfobacteriota</taxon>
        <taxon>Desulfobulbia</taxon>
        <taxon>Desulfobulbales</taxon>
        <taxon>Desulfobulbaceae</taxon>
        <taxon>Desulfoprunum</taxon>
    </lineage>
</organism>
<evidence type="ECO:0000259" key="2">
    <source>
        <dbReference type="Pfam" id="PF13439"/>
    </source>
</evidence>
<accession>A0A840UWA1</accession>
<keyword evidence="3" id="KW-0808">Transferase</keyword>
<name>A0A840UWA1_9BACT</name>
<feature type="domain" description="Glycosyltransferase subfamily 4-like N-terminal" evidence="2">
    <location>
        <begin position="35"/>
        <end position="170"/>
    </location>
</feature>
<dbReference type="InterPro" id="IPR028098">
    <property type="entry name" value="Glyco_trans_4-like_N"/>
</dbReference>
<dbReference type="EMBL" id="JACHEO010000002">
    <property type="protein sequence ID" value="MBB5346978.1"/>
    <property type="molecule type" value="Genomic_DNA"/>
</dbReference>
<dbReference type="SUPFAM" id="SSF53756">
    <property type="entry name" value="UDP-Glycosyltransferase/glycogen phosphorylase"/>
    <property type="match status" value="1"/>
</dbReference>
<dbReference type="PANTHER" id="PTHR45947:SF15">
    <property type="entry name" value="TEICHURONIC ACID BIOSYNTHESIS GLYCOSYLTRANSFERASE TUAC-RELATED"/>
    <property type="match status" value="1"/>
</dbReference>
<proteinExistence type="predicted"/>
<comment type="caution">
    <text evidence="3">The sequence shown here is derived from an EMBL/GenBank/DDBJ whole genome shotgun (WGS) entry which is preliminary data.</text>
</comment>
<dbReference type="Proteomes" id="UP000539642">
    <property type="component" value="Unassembled WGS sequence"/>
</dbReference>
<evidence type="ECO:0000313" key="3">
    <source>
        <dbReference type="EMBL" id="MBB5346978.1"/>
    </source>
</evidence>
<dbReference type="GO" id="GO:0016757">
    <property type="term" value="F:glycosyltransferase activity"/>
    <property type="evidence" value="ECO:0007669"/>
    <property type="project" value="InterPro"/>
</dbReference>
<evidence type="ECO:0000259" key="1">
    <source>
        <dbReference type="Pfam" id="PF00534"/>
    </source>
</evidence>
<protein>
    <submittedName>
        <fullName evidence="3">Glycosyltransferase involved in cell wall biosynthesis</fullName>
    </submittedName>
</protein>
<gene>
    <name evidence="3" type="ORF">HNQ81_000688</name>
</gene>
<keyword evidence="4" id="KW-1185">Reference proteome</keyword>
<reference evidence="3 4" key="1">
    <citation type="submission" date="2020-08" db="EMBL/GenBank/DDBJ databases">
        <title>Genomic Encyclopedia of Type Strains, Phase IV (KMG-IV): sequencing the most valuable type-strain genomes for metagenomic binning, comparative biology and taxonomic classification.</title>
        <authorList>
            <person name="Goeker M."/>
        </authorList>
    </citation>
    <scope>NUCLEOTIDE SEQUENCE [LARGE SCALE GENOMIC DNA]</scope>
    <source>
        <strain evidence="3 4">DSM 28570</strain>
    </source>
</reference>
<dbReference type="InterPro" id="IPR050194">
    <property type="entry name" value="Glycosyltransferase_grp1"/>
</dbReference>
<dbReference type="AlphaFoldDB" id="A0A840UWA1"/>
<sequence>MFVYQRLAALARLEELRVCSPVPWFPGLTRECGHPQAQPWRGLHVHRPRFFYIPRFFKNADASFYALGLKPWLRNLLREWRPDVLDAHFVWPDGVGVAVLARELGIPYVITLRGKIYECLKVPSQTRQCSKALQGAAAVISVSSKMAEEAHKLGVPRARLHVISNGVDREHFKPRDRRHCRQQLGLPGEGRLLVTVAHLGHRKGHHEVIRALVHLPKDVQLLVVGGEAQGGTPEKLREVARSVGVEDRLILSGRQPYDKIPLYYNAADVSVLASYREGCPNAVLESLASGTPVIATDVGAVPDILPVPHAGQIVPAKQVEPLWQAIAEVLSRAWHAEEVVRVSKVRSWQGVAEEVREVLRTASK</sequence>
<dbReference type="InterPro" id="IPR001296">
    <property type="entry name" value="Glyco_trans_1"/>
</dbReference>
<dbReference type="RefSeq" id="WP_240191771.1">
    <property type="nucleotide sequence ID" value="NZ_JACHEO010000002.1"/>
</dbReference>
<dbReference type="Pfam" id="PF13439">
    <property type="entry name" value="Glyco_transf_4"/>
    <property type="match status" value="1"/>
</dbReference>
<evidence type="ECO:0000313" key="4">
    <source>
        <dbReference type="Proteomes" id="UP000539642"/>
    </source>
</evidence>